<feature type="region of interest" description="Disordered" evidence="1">
    <location>
        <begin position="27"/>
        <end position="48"/>
    </location>
</feature>
<sequence>MKMFTALELKHSGFETKFQKRNLLVTGQRASQHGDSDEHMRRVQRTSTPTTFRKTLTNVGRVDIQCSVRPRQYEVFVCRL</sequence>
<evidence type="ECO:0000313" key="3">
    <source>
        <dbReference type="Proteomes" id="UP000438429"/>
    </source>
</evidence>
<evidence type="ECO:0000313" key="2">
    <source>
        <dbReference type="EMBL" id="KAF0037468.1"/>
    </source>
</evidence>
<protein>
    <submittedName>
        <fullName evidence="2">Uncharacterized protein</fullName>
    </submittedName>
</protein>
<organism evidence="2 3">
    <name type="scientific">Scophthalmus maximus</name>
    <name type="common">Turbot</name>
    <name type="synonym">Psetta maxima</name>
    <dbReference type="NCBI Taxonomy" id="52904"/>
    <lineage>
        <taxon>Eukaryota</taxon>
        <taxon>Metazoa</taxon>
        <taxon>Chordata</taxon>
        <taxon>Craniata</taxon>
        <taxon>Vertebrata</taxon>
        <taxon>Euteleostomi</taxon>
        <taxon>Actinopterygii</taxon>
        <taxon>Neopterygii</taxon>
        <taxon>Teleostei</taxon>
        <taxon>Neoteleostei</taxon>
        <taxon>Acanthomorphata</taxon>
        <taxon>Carangaria</taxon>
        <taxon>Pleuronectiformes</taxon>
        <taxon>Pleuronectoidei</taxon>
        <taxon>Scophthalmidae</taxon>
        <taxon>Scophthalmus</taxon>
    </lineage>
</organism>
<dbReference type="EMBL" id="VEVO01000009">
    <property type="protein sequence ID" value="KAF0037468.1"/>
    <property type="molecule type" value="Genomic_DNA"/>
</dbReference>
<evidence type="ECO:0000256" key="1">
    <source>
        <dbReference type="SAM" id="MobiDB-lite"/>
    </source>
</evidence>
<name>A0A6A4SZK5_SCOMX</name>
<comment type="caution">
    <text evidence="2">The sequence shown here is derived from an EMBL/GenBank/DDBJ whole genome shotgun (WGS) entry which is preliminary data.</text>
</comment>
<gene>
    <name evidence="2" type="ORF">F2P81_010342</name>
</gene>
<reference evidence="2 3" key="1">
    <citation type="submission" date="2019-06" db="EMBL/GenBank/DDBJ databases">
        <title>Draft genomes of female and male turbot (Scophthalmus maximus).</title>
        <authorList>
            <person name="Xu H."/>
            <person name="Xu X.-W."/>
            <person name="Shao C."/>
            <person name="Chen S."/>
        </authorList>
    </citation>
    <scope>NUCLEOTIDE SEQUENCE [LARGE SCALE GENOMIC DNA]</scope>
    <source>
        <strain evidence="2">Ysfricsl-2016a</strain>
        <tissue evidence="2">Blood</tissue>
    </source>
</reference>
<accession>A0A6A4SZK5</accession>
<proteinExistence type="predicted"/>
<dbReference type="AlphaFoldDB" id="A0A6A4SZK5"/>
<dbReference type="Proteomes" id="UP000438429">
    <property type="component" value="Unassembled WGS sequence"/>
</dbReference>
<feature type="compositionally biased region" description="Basic and acidic residues" evidence="1">
    <location>
        <begin position="32"/>
        <end position="41"/>
    </location>
</feature>